<keyword evidence="10 11" id="KW-0413">Isomerase</keyword>
<dbReference type="InterPro" id="IPR027417">
    <property type="entry name" value="P-loop_NTPase"/>
</dbReference>
<evidence type="ECO:0000313" key="15">
    <source>
        <dbReference type="Proteomes" id="UP000536720"/>
    </source>
</evidence>
<dbReference type="HAMAP" id="MF_01487">
    <property type="entry name" value="RecD"/>
    <property type="match status" value="1"/>
</dbReference>
<dbReference type="InterPro" id="IPR049550">
    <property type="entry name" value="RecD_N"/>
</dbReference>
<evidence type="ECO:0000313" key="14">
    <source>
        <dbReference type="EMBL" id="NUT89729.1"/>
    </source>
</evidence>
<dbReference type="GO" id="GO:0009338">
    <property type="term" value="C:exodeoxyribonuclease V complex"/>
    <property type="evidence" value="ECO:0007669"/>
    <property type="project" value="InterPro"/>
</dbReference>
<keyword evidence="8 11" id="KW-0238">DNA-binding</keyword>
<evidence type="ECO:0000259" key="13">
    <source>
        <dbReference type="Pfam" id="PF21185"/>
    </source>
</evidence>
<dbReference type="EC" id="5.6.2.3" evidence="11"/>
<dbReference type="Gene3D" id="3.40.50.300">
    <property type="entry name" value="P-loop containing nucleotide triphosphate hydrolases"/>
    <property type="match status" value="3"/>
</dbReference>
<evidence type="ECO:0000256" key="10">
    <source>
        <dbReference type="ARBA" id="ARBA00023235"/>
    </source>
</evidence>
<dbReference type="Proteomes" id="UP000536720">
    <property type="component" value="Unassembled WGS sequence"/>
</dbReference>
<dbReference type="NCBIfam" id="TIGR01447">
    <property type="entry name" value="recD"/>
    <property type="match status" value="1"/>
</dbReference>
<dbReference type="GO" id="GO:0043139">
    <property type="term" value="F:5'-3' DNA helicase activity"/>
    <property type="evidence" value="ECO:0007669"/>
    <property type="project" value="UniProtKB-UniRule"/>
</dbReference>
<dbReference type="RefSeq" id="WP_175363975.1">
    <property type="nucleotide sequence ID" value="NZ_JABFMR010000037.1"/>
</dbReference>
<dbReference type="EMBL" id="JABFMR010000037">
    <property type="protein sequence ID" value="NUT89729.1"/>
    <property type="molecule type" value="Genomic_DNA"/>
</dbReference>
<dbReference type="PANTHER" id="PTHR43788">
    <property type="entry name" value="DNA2/NAM7 HELICASE FAMILY MEMBER"/>
    <property type="match status" value="1"/>
</dbReference>
<keyword evidence="9 11" id="KW-0234">DNA repair</keyword>
<reference evidence="14 15" key="1">
    <citation type="journal article" date="2020" name="Front. Plant Sci.">
        <title>Isolation of Rhizosphere Bacteria That Improve Quality and Water Stress Tolerance in Greenhouse Ornamentals.</title>
        <authorList>
            <person name="Nordstedt N.P."/>
            <person name="Jones M.L."/>
        </authorList>
    </citation>
    <scope>NUCLEOTIDE SEQUENCE [LARGE SCALE GENOMIC DNA]</scope>
    <source>
        <strain evidence="14 15">C7D2</strain>
    </source>
</reference>
<evidence type="ECO:0000256" key="8">
    <source>
        <dbReference type="ARBA" id="ARBA00023125"/>
    </source>
</evidence>
<keyword evidence="6 11" id="KW-0269">Exonuclease</keyword>
<keyword evidence="2 11" id="KW-0547">Nucleotide-binding</keyword>
<dbReference type="Pfam" id="PF21185">
    <property type="entry name" value="RecD_N"/>
    <property type="match status" value="1"/>
</dbReference>
<evidence type="ECO:0000259" key="12">
    <source>
        <dbReference type="Pfam" id="PF13538"/>
    </source>
</evidence>
<dbReference type="PANTHER" id="PTHR43788:SF6">
    <property type="entry name" value="DNA HELICASE B"/>
    <property type="match status" value="1"/>
</dbReference>
<dbReference type="InterPro" id="IPR027785">
    <property type="entry name" value="UvrD-like_helicase_C"/>
</dbReference>
<evidence type="ECO:0000256" key="7">
    <source>
        <dbReference type="ARBA" id="ARBA00022840"/>
    </source>
</evidence>
<keyword evidence="3 11" id="KW-0227">DNA damage</keyword>
<dbReference type="InterPro" id="IPR006344">
    <property type="entry name" value="RecD"/>
</dbReference>
<dbReference type="InterPro" id="IPR050534">
    <property type="entry name" value="Coronavir_polyprotein_1ab"/>
</dbReference>
<evidence type="ECO:0000256" key="4">
    <source>
        <dbReference type="ARBA" id="ARBA00022801"/>
    </source>
</evidence>
<evidence type="ECO:0000256" key="2">
    <source>
        <dbReference type="ARBA" id="ARBA00022741"/>
    </source>
</evidence>
<dbReference type="GO" id="GO:0005524">
    <property type="term" value="F:ATP binding"/>
    <property type="evidence" value="ECO:0007669"/>
    <property type="project" value="UniProtKB-UniRule"/>
</dbReference>
<name>A0A7Y6DK14_9PSED</name>
<dbReference type="GO" id="GO:0008854">
    <property type="term" value="F:exodeoxyribonuclease V activity"/>
    <property type="evidence" value="ECO:0007669"/>
    <property type="project" value="InterPro"/>
</dbReference>
<feature type="domain" description="UvrD-like helicase C-terminal" evidence="12">
    <location>
        <begin position="622"/>
        <end position="668"/>
    </location>
</feature>
<evidence type="ECO:0000256" key="5">
    <source>
        <dbReference type="ARBA" id="ARBA00022806"/>
    </source>
</evidence>
<evidence type="ECO:0000256" key="9">
    <source>
        <dbReference type="ARBA" id="ARBA00023204"/>
    </source>
</evidence>
<gene>
    <name evidence="11 14" type="primary">recD</name>
    <name evidence="14" type="ORF">HNO91_25170</name>
</gene>
<dbReference type="Pfam" id="PF13538">
    <property type="entry name" value="UvrD_C_2"/>
    <property type="match status" value="1"/>
</dbReference>
<sequence length="698" mass="77148">MSRTFVDLLPKSSDDESLVELAPLDRANDLLLLLTRWVERGWLRALDKAFVAFLHELAPDDDPLVLLAAALASHQLGHGHVCLDLFETLKEPDFALSLPPEGDPQTGAMLLPSQILRTLEGAHWCKTLASSRLVALAADEREQALQRPLVLSGKRLYLRRYWTYERQIDEALRQRLAEQEVTPVDLGERLNGLFGPAAAAGPIDWQKLACALATRGAFSIVTGGPGTGKTTTVVRLLALLQAPAVEAGKPLRIRLAAPTGKAAARLTESISQQVRTLDVPDAVRERIPCDVTTVHRLLGSRPGTRHFRHHGGNRLPLDVLVIDEASMIDLEMMANLLDALPPHARLVLLGDKDQLASVEAGAVLADLCRDAEEGWYDARTRAWLESVSGEDLAASDLQQDIDGTHPLAQQVVMLRHSRRFGEGSGIGQLARWVNQQQPEKARQLLVGKQHADLFSLALKGEHDGVLEHLLLEGQAEGPQGYRHYLSLLRQRRPAATRPLADACWVDWAREVLSAFDAFQLLCAVRRGPWGVEGLNQRVTTALLKARLIDSDHQWYEGRPVLMTRNDYGLGLMNGDIGIALKLPEHDGPDAGKQVLRVAFPRNDGQGGVRFVLPSRLNDVETVYAMTVHKSQGSEFTHTALILPDALNPVLTKELVYTAITRAKQWFSLIEPRPGIFEEAVRRRVKRLSGLMLDLEPRS</sequence>
<dbReference type="CDD" id="cd18809">
    <property type="entry name" value="SF1_C_RecD"/>
    <property type="match status" value="1"/>
</dbReference>
<accession>A0A7Y6DK14</accession>
<dbReference type="SUPFAM" id="SSF52540">
    <property type="entry name" value="P-loop containing nucleoside triphosphate hydrolases"/>
    <property type="match status" value="2"/>
</dbReference>
<evidence type="ECO:0000256" key="3">
    <source>
        <dbReference type="ARBA" id="ARBA00022763"/>
    </source>
</evidence>
<dbReference type="Gene3D" id="1.10.10.1020">
    <property type="entry name" value="RecBCD complex, subunit RecD, N-terminal domain"/>
    <property type="match status" value="1"/>
</dbReference>
<keyword evidence="5 11" id="KW-0347">Helicase</keyword>
<proteinExistence type="inferred from homology"/>
<evidence type="ECO:0000256" key="6">
    <source>
        <dbReference type="ARBA" id="ARBA00022839"/>
    </source>
</evidence>
<evidence type="ECO:0000256" key="1">
    <source>
        <dbReference type="ARBA" id="ARBA00022722"/>
    </source>
</evidence>
<comment type="miscellaneous">
    <text evidence="11">In the RecBCD complex, RecB has a slow 3'-5' helicase, an exonuclease activity and loads RecA onto ssDNA, RecD has a fast 5'-3' helicase activity, while RecC stimulates the ATPase and processivity of the RecB helicase and contributes to recognition of the Chi site.</text>
</comment>
<keyword evidence="1 11" id="KW-0540">Nuclease</keyword>
<dbReference type="GO" id="GO:0003677">
    <property type="term" value="F:DNA binding"/>
    <property type="evidence" value="ECO:0007669"/>
    <property type="project" value="UniProtKB-UniRule"/>
</dbReference>
<dbReference type="CDD" id="cd17933">
    <property type="entry name" value="DEXSc_RecD-like"/>
    <property type="match status" value="1"/>
</dbReference>
<comment type="catalytic activity">
    <reaction evidence="11">
        <text>ATP + H2O = ADP + phosphate + H(+)</text>
        <dbReference type="Rhea" id="RHEA:13065"/>
        <dbReference type="ChEBI" id="CHEBI:15377"/>
        <dbReference type="ChEBI" id="CHEBI:15378"/>
        <dbReference type="ChEBI" id="CHEBI:30616"/>
        <dbReference type="ChEBI" id="CHEBI:43474"/>
        <dbReference type="ChEBI" id="CHEBI:456216"/>
        <dbReference type="EC" id="5.6.2.3"/>
    </reaction>
</comment>
<comment type="function">
    <text evidence="11">A helicase/nuclease that prepares dsDNA breaks (DSB) for recombinational DNA repair. Binds to DSBs and unwinds DNA via a highly rapid and processive ATP-dependent bidirectional helicase activity. Unwinds dsDNA until it encounters a Chi (crossover hotspot instigator) sequence from the 3' direction. Cuts ssDNA a few nucleotides 3' to the Chi site. The properties and activities of the enzyme are changed at Chi. The Chi-altered holoenzyme produces a long 3'-ssDNA overhang and facilitates RecA-binding to the ssDNA for homologous DNA recombination and repair. Holoenzyme degrades any linearized DNA that is unable to undergo homologous recombination. In the holoenzyme this subunit has ssDNA-dependent ATPase and 5'-3' helicase activity. When added to pre-assembled RecBC greatly stimulates nuclease activity and augments holoenzyme processivity. Negatively regulates the RecA-loading ability of RecBCD.</text>
</comment>
<dbReference type="InterPro" id="IPR041851">
    <property type="entry name" value="RecD_N_sf"/>
</dbReference>
<dbReference type="AlphaFoldDB" id="A0A7Y6DK14"/>
<protein>
    <recommendedName>
        <fullName evidence="11">RecBCD enzyme subunit RecD</fullName>
        <ecNumber evidence="11">5.6.2.3</ecNumber>
    </recommendedName>
    <alternativeName>
        <fullName evidence="11">DNA 5'-3' helicase subunit RecD</fullName>
    </alternativeName>
    <alternativeName>
        <fullName evidence="11">Exonuclease V subunit RecD</fullName>
        <shortName evidence="11">ExoV subunit RecD</shortName>
    </alternativeName>
    <alternativeName>
        <fullName evidence="11">Helicase/nuclease RecBCD subunit RecD</fullName>
    </alternativeName>
</protein>
<comment type="caution">
    <text evidence="14">The sequence shown here is derived from an EMBL/GenBank/DDBJ whole genome shotgun (WGS) entry which is preliminary data.</text>
</comment>
<dbReference type="GO" id="GO:0017116">
    <property type="term" value="F:single-stranded DNA helicase activity"/>
    <property type="evidence" value="ECO:0007669"/>
    <property type="project" value="TreeGrafter"/>
</dbReference>
<evidence type="ECO:0000256" key="11">
    <source>
        <dbReference type="HAMAP-Rule" id="MF_01487"/>
    </source>
</evidence>
<feature type="binding site" evidence="11">
    <location>
        <begin position="223"/>
        <end position="230"/>
    </location>
    <ligand>
        <name>ATP</name>
        <dbReference type="ChEBI" id="CHEBI:30616"/>
    </ligand>
</feature>
<comment type="similarity">
    <text evidence="11">Belongs to the RecD family.</text>
</comment>
<feature type="domain" description="RecBCD enzyme subunit RecD N-terminal" evidence="13">
    <location>
        <begin position="39"/>
        <end position="157"/>
    </location>
</feature>
<organism evidence="14 15">
    <name type="scientific">Pseudomonas corrugata</name>
    <dbReference type="NCBI Taxonomy" id="47879"/>
    <lineage>
        <taxon>Bacteria</taxon>
        <taxon>Pseudomonadati</taxon>
        <taxon>Pseudomonadota</taxon>
        <taxon>Gammaproteobacteria</taxon>
        <taxon>Pseudomonadales</taxon>
        <taxon>Pseudomonadaceae</taxon>
        <taxon>Pseudomonas</taxon>
    </lineage>
</organism>
<keyword evidence="7 11" id="KW-0067">ATP-binding</keyword>
<dbReference type="GO" id="GO:0000724">
    <property type="term" value="P:double-strand break repair via homologous recombination"/>
    <property type="evidence" value="ECO:0007669"/>
    <property type="project" value="UniProtKB-UniRule"/>
</dbReference>
<comment type="subunit">
    <text evidence="11">Heterotrimer of RecB, RecC and RecD. All subunits contribute to DNA-binding.</text>
</comment>
<dbReference type="Pfam" id="PF13245">
    <property type="entry name" value="AAA_19"/>
    <property type="match status" value="1"/>
</dbReference>
<keyword evidence="4 11" id="KW-0378">Hydrolase</keyword>